<reference evidence="2" key="1">
    <citation type="submission" date="2016-03" db="EMBL/GenBank/DDBJ databases">
        <authorList>
            <person name="Ploux O."/>
        </authorList>
    </citation>
    <scope>NUCLEOTIDE SEQUENCE</scope>
    <source>
        <strain evidence="2">UC10</strain>
    </source>
</reference>
<sequence length="24" mass="2422">MAPVNALVAPPSRSPRYTPLGGIG</sequence>
<organism evidence="2">
    <name type="scientific">uncultured Mycobacterium sp</name>
    <dbReference type="NCBI Taxonomy" id="171292"/>
    <lineage>
        <taxon>Bacteria</taxon>
        <taxon>Bacillati</taxon>
        <taxon>Actinomycetota</taxon>
        <taxon>Actinomycetes</taxon>
        <taxon>Mycobacteriales</taxon>
        <taxon>Mycobacteriaceae</taxon>
        <taxon>Mycobacterium</taxon>
        <taxon>environmental samples</taxon>
    </lineage>
</organism>
<proteinExistence type="predicted"/>
<dbReference type="EMBL" id="FLQS01000044">
    <property type="protein sequence ID" value="SBS77832.1"/>
    <property type="molecule type" value="Genomic_DNA"/>
</dbReference>
<dbReference type="AlphaFoldDB" id="A0A1Y5PGM3"/>
<protein>
    <submittedName>
        <fullName evidence="2">Uncharacterized protein</fullName>
    </submittedName>
</protein>
<feature type="region of interest" description="Disordered" evidence="1">
    <location>
        <begin position="1"/>
        <end position="24"/>
    </location>
</feature>
<evidence type="ECO:0000313" key="2">
    <source>
        <dbReference type="EMBL" id="SBS77832.1"/>
    </source>
</evidence>
<name>A0A1Y5PGM3_9MYCO</name>
<gene>
    <name evidence="2" type="ORF">MHPYR_490045</name>
</gene>
<evidence type="ECO:0000256" key="1">
    <source>
        <dbReference type="SAM" id="MobiDB-lite"/>
    </source>
</evidence>
<accession>A0A1Y5PGM3</accession>